<evidence type="ECO:0000313" key="8">
    <source>
        <dbReference type="Proteomes" id="UP000005258"/>
    </source>
</evidence>
<keyword evidence="4" id="KW-0406">Ion transport</keyword>
<dbReference type="Pfam" id="PF01497">
    <property type="entry name" value="Peripla_BP_2"/>
    <property type="match status" value="1"/>
</dbReference>
<evidence type="ECO:0000256" key="2">
    <source>
        <dbReference type="ARBA" id="ARBA00008814"/>
    </source>
</evidence>
<dbReference type="PANTHER" id="PTHR30532">
    <property type="entry name" value="IRON III DICITRATE-BINDING PERIPLASMIC PROTEIN"/>
    <property type="match status" value="1"/>
</dbReference>
<protein>
    <submittedName>
        <fullName evidence="7">Periplasmic component, ABC-type hydroxamate-dependent iron transport system</fullName>
    </submittedName>
</protein>
<evidence type="ECO:0000256" key="4">
    <source>
        <dbReference type="ARBA" id="ARBA00022496"/>
    </source>
</evidence>
<keyword evidence="4" id="KW-0408">Iron</keyword>
<dbReference type="GO" id="GO:0030288">
    <property type="term" value="C:outer membrane-bounded periplasmic space"/>
    <property type="evidence" value="ECO:0007669"/>
    <property type="project" value="TreeGrafter"/>
</dbReference>
<keyword evidence="7" id="KW-0614">Plasmid</keyword>
<comment type="subcellular location">
    <subcellularLocation>
        <location evidence="1">Cell envelope</location>
    </subcellularLocation>
</comment>
<keyword evidence="5" id="KW-0732">Signal</keyword>
<keyword evidence="3" id="KW-0813">Transport</keyword>
<dbReference type="Proteomes" id="UP000005258">
    <property type="component" value="Plasmid pTM2"/>
</dbReference>
<evidence type="ECO:0000313" key="7">
    <source>
        <dbReference type="EMBL" id="AFK56229.1"/>
    </source>
</evidence>
<dbReference type="PANTHER" id="PTHR30532:SF1">
    <property type="entry name" value="IRON(3+)-HYDROXAMATE-BINDING PROTEIN FHUD"/>
    <property type="match status" value="1"/>
</dbReference>
<sequence>MSLSRRQMLRGVAAFGGMALGGPAAGAAAPRLATPAPRRIAVLDWAMAETAVALGRPPVAMVEPGRYRDRAQDPDLPGDVIDLGLMTQPDLERLLLLRPDLIVTGHGQAETIGPALARIAPVWEGSIYTGDGAPLDAACQVTRDLGERLGRAEAAEPAIARALARIDAAAARVGEGLRRLPVAVFIFQDPRHGWIADRNGFIAAVMARMGLTPAWTGPGSFWGYTAIGIDRLAALPDCRLIYADLPVTETGWTTGASTIWQALPPVAAGRARRIGPFWYFGALPTMARFADQLADALTGASDASDAGRREAG</sequence>
<dbReference type="PROSITE" id="PS50983">
    <property type="entry name" value="FE_B12_PBP"/>
    <property type="match status" value="1"/>
</dbReference>
<dbReference type="HOGENOM" id="CLU_038034_10_0_5"/>
<dbReference type="InterPro" id="IPR006311">
    <property type="entry name" value="TAT_signal"/>
</dbReference>
<keyword evidence="8" id="KW-1185">Reference proteome</keyword>
<accession>I3TTZ1</accession>
<reference evidence="7 8" key="1">
    <citation type="journal article" date="2012" name="J. Am. Chem. Soc.">
        <title>Bacterial biosynthesis and maturation of the didemnin anti-cancer agents.</title>
        <authorList>
            <person name="Xu Y."/>
            <person name="Kersten R.D."/>
            <person name="Nam S.J."/>
            <person name="Lu L."/>
            <person name="Al-Suwailem A.M."/>
            <person name="Zheng H."/>
            <person name="Fenical W."/>
            <person name="Dorrestein P.C."/>
            <person name="Moore B.S."/>
            <person name="Qian P.Y."/>
        </authorList>
    </citation>
    <scope>NUCLEOTIDE SEQUENCE [LARGE SCALE GENOMIC DNA]</scope>
    <source>
        <strain evidence="7 8">KA081020-065</strain>
    </source>
</reference>
<evidence type="ECO:0000256" key="5">
    <source>
        <dbReference type="ARBA" id="ARBA00022729"/>
    </source>
</evidence>
<dbReference type="KEGG" id="tmo:TMO_b0221"/>
<feature type="domain" description="Fe/B12 periplasmic-binding" evidence="6">
    <location>
        <begin position="39"/>
        <end position="301"/>
    </location>
</feature>
<dbReference type="InterPro" id="IPR002491">
    <property type="entry name" value="ABC_transptr_periplasmic_BD"/>
</dbReference>
<dbReference type="AlphaFoldDB" id="I3TTZ1"/>
<dbReference type="PRINTS" id="PR01715">
    <property type="entry name" value="FERRIBNDNGPP"/>
</dbReference>
<evidence type="ECO:0000259" key="6">
    <source>
        <dbReference type="PROSITE" id="PS50983"/>
    </source>
</evidence>
<dbReference type="SUPFAM" id="SSF53807">
    <property type="entry name" value="Helical backbone' metal receptor"/>
    <property type="match status" value="1"/>
</dbReference>
<gene>
    <name evidence="7" type="ordered locus">TMO_b0221</name>
</gene>
<name>I3TTZ1_TISMK</name>
<comment type="similarity">
    <text evidence="2">Belongs to the bacterial solute-binding protein 8 family.</text>
</comment>
<geneLocation type="plasmid" evidence="7 8">
    <name>pTM2</name>
</geneLocation>
<evidence type="ECO:0000256" key="1">
    <source>
        <dbReference type="ARBA" id="ARBA00004196"/>
    </source>
</evidence>
<dbReference type="InterPro" id="IPR051313">
    <property type="entry name" value="Bact_iron-sidero_bind"/>
</dbReference>
<dbReference type="Gene3D" id="3.40.50.1980">
    <property type="entry name" value="Nitrogenase molybdenum iron protein domain"/>
    <property type="match status" value="2"/>
</dbReference>
<evidence type="ECO:0000256" key="3">
    <source>
        <dbReference type="ARBA" id="ARBA00022448"/>
    </source>
</evidence>
<dbReference type="PROSITE" id="PS51318">
    <property type="entry name" value="TAT"/>
    <property type="match status" value="1"/>
</dbReference>
<dbReference type="EMBL" id="CP003238">
    <property type="protein sequence ID" value="AFK56229.1"/>
    <property type="molecule type" value="Genomic_DNA"/>
</dbReference>
<organism evidence="7 8">
    <name type="scientific">Tistrella mobilis (strain KA081020-065)</name>
    <dbReference type="NCBI Taxonomy" id="1110502"/>
    <lineage>
        <taxon>Bacteria</taxon>
        <taxon>Pseudomonadati</taxon>
        <taxon>Pseudomonadota</taxon>
        <taxon>Alphaproteobacteria</taxon>
        <taxon>Geminicoccales</taxon>
        <taxon>Geminicoccaceae</taxon>
        <taxon>Tistrella</taxon>
    </lineage>
</organism>
<dbReference type="GO" id="GO:1901678">
    <property type="term" value="P:iron coordination entity transport"/>
    <property type="evidence" value="ECO:0007669"/>
    <property type="project" value="UniProtKB-ARBA"/>
</dbReference>
<proteinExistence type="inferred from homology"/>
<keyword evidence="4" id="KW-0410">Iron transport</keyword>
<dbReference type="RefSeq" id="WP_014752982.1">
    <property type="nucleotide sequence ID" value="NC_017966.1"/>
</dbReference>